<sequence length="98" mass="11049">HYKVSHRITKSHHLPRLRAWMPLMNVCHLEMMHRPHLVTTNHQAHRPLVIQIKKHHEEESESVLQLKGLTPTGALPLGALSGGKSSLKNDGSCILCTK</sequence>
<dbReference type="EMBL" id="UFQT01002776">
    <property type="protein sequence ID" value="SSX34047.1"/>
    <property type="molecule type" value="Genomic_DNA"/>
</dbReference>
<organism evidence="2">
    <name type="scientific">Culicoides sonorensis</name>
    <name type="common">Biting midge</name>
    <dbReference type="NCBI Taxonomy" id="179676"/>
    <lineage>
        <taxon>Eukaryota</taxon>
        <taxon>Metazoa</taxon>
        <taxon>Ecdysozoa</taxon>
        <taxon>Arthropoda</taxon>
        <taxon>Hexapoda</taxon>
        <taxon>Insecta</taxon>
        <taxon>Pterygota</taxon>
        <taxon>Neoptera</taxon>
        <taxon>Endopterygota</taxon>
        <taxon>Diptera</taxon>
        <taxon>Nematocera</taxon>
        <taxon>Chironomoidea</taxon>
        <taxon>Ceratopogonidae</taxon>
        <taxon>Ceratopogoninae</taxon>
        <taxon>Culicoides</taxon>
        <taxon>Monoculicoides</taxon>
    </lineage>
</organism>
<proteinExistence type="predicted"/>
<dbReference type="AlphaFoldDB" id="A0A336N075"/>
<evidence type="ECO:0000313" key="2">
    <source>
        <dbReference type="EMBL" id="SSX34047.1"/>
    </source>
</evidence>
<evidence type="ECO:0000313" key="1">
    <source>
        <dbReference type="EMBL" id="SSX14650.1"/>
    </source>
</evidence>
<name>A0A336N075_CULSO</name>
<gene>
    <name evidence="2" type="primary">CSON007287</name>
</gene>
<accession>A0A336N075</accession>
<reference evidence="2" key="2">
    <citation type="submission" date="2018-07" db="EMBL/GenBank/DDBJ databases">
        <authorList>
            <person name="Quirk P.G."/>
            <person name="Krulwich T.A."/>
        </authorList>
    </citation>
    <scope>NUCLEOTIDE SEQUENCE</scope>
</reference>
<protein>
    <submittedName>
        <fullName evidence="2">CSON007287 protein</fullName>
    </submittedName>
</protein>
<reference evidence="1" key="1">
    <citation type="submission" date="2018-04" db="EMBL/GenBank/DDBJ databases">
        <authorList>
            <person name="Go L.Y."/>
            <person name="Mitchell J.A."/>
        </authorList>
    </citation>
    <scope>NUCLEOTIDE SEQUENCE</scope>
    <source>
        <tissue evidence="1">Whole organism</tissue>
    </source>
</reference>
<dbReference type="EMBL" id="UFQS01002776">
    <property type="protein sequence ID" value="SSX14650.1"/>
    <property type="molecule type" value="Genomic_DNA"/>
</dbReference>